<dbReference type="NCBIfam" id="NF001968">
    <property type="entry name" value="PRK00750.1-2"/>
    <property type="match status" value="1"/>
</dbReference>
<feature type="short sequence motif" description="'HIGH' region" evidence="10">
    <location>
        <begin position="48"/>
        <end position="56"/>
    </location>
</feature>
<dbReference type="PANTHER" id="PTHR37940">
    <property type="entry name" value="LYSINE--TRNA LIGASE"/>
    <property type="match status" value="1"/>
</dbReference>
<dbReference type="GO" id="GO:0005737">
    <property type="term" value="C:cytoplasm"/>
    <property type="evidence" value="ECO:0007669"/>
    <property type="project" value="UniProtKB-SubCell"/>
</dbReference>
<dbReference type="Gene3D" id="3.40.50.620">
    <property type="entry name" value="HUPs"/>
    <property type="match status" value="2"/>
</dbReference>
<keyword evidence="3 10" id="KW-0963">Cytoplasm</keyword>
<dbReference type="Proteomes" id="UP000036449">
    <property type="component" value="Unassembled WGS sequence"/>
</dbReference>
<dbReference type="GO" id="GO:0005524">
    <property type="term" value="F:ATP binding"/>
    <property type="evidence" value="ECO:0007669"/>
    <property type="project" value="UniProtKB-UniRule"/>
</dbReference>
<evidence type="ECO:0000256" key="6">
    <source>
        <dbReference type="ARBA" id="ARBA00022840"/>
    </source>
</evidence>
<dbReference type="EMBL" id="LABZ01000189">
    <property type="protein sequence ID" value="KMO33968.1"/>
    <property type="molecule type" value="Genomic_DNA"/>
</dbReference>
<keyword evidence="4 10" id="KW-0436">Ligase</keyword>
<comment type="similarity">
    <text evidence="2 10">Belongs to the class-I aminoacyl-tRNA synthetase family.</text>
</comment>
<evidence type="ECO:0000256" key="5">
    <source>
        <dbReference type="ARBA" id="ARBA00022741"/>
    </source>
</evidence>
<dbReference type="InterPro" id="IPR002904">
    <property type="entry name" value="Lys-tRNA-ligase"/>
</dbReference>
<proteinExistence type="inferred from homology"/>
<evidence type="ECO:0000313" key="11">
    <source>
        <dbReference type="EMBL" id="KMO33968.1"/>
    </source>
</evidence>
<feature type="binding site" evidence="10">
    <location>
        <position position="300"/>
    </location>
    <ligand>
        <name>ATP</name>
        <dbReference type="ChEBI" id="CHEBI:30616"/>
    </ligand>
</feature>
<evidence type="ECO:0000256" key="4">
    <source>
        <dbReference type="ARBA" id="ARBA00022598"/>
    </source>
</evidence>
<dbReference type="GO" id="GO:0000049">
    <property type="term" value="F:tRNA binding"/>
    <property type="evidence" value="ECO:0007669"/>
    <property type="project" value="InterPro"/>
</dbReference>
<evidence type="ECO:0000256" key="9">
    <source>
        <dbReference type="ARBA" id="ARBA00048573"/>
    </source>
</evidence>
<dbReference type="RefSeq" id="WP_048453464.1">
    <property type="nucleotide sequence ID" value="NZ_JBNNPJ010000031.1"/>
</dbReference>
<sequence length="566" mass="62189">MPAFSIDPALAEAAASASAWPFEEARKLVARLERTGKGEVLFETGYGPSGLPHIGTFGEVARTSMVRHAFRTLTNDSVPTRLVAFSDDMDGLRKVPENVPNKALLAENLNKPLTAVPDPFGTHDSFGAHNNAELRRFLDSFGFDYEFLSATECYRSGRFDATLLRVLERYDAVMAVMLPSLRAERSASYSPFLPLHPVTGHVMQVPIDEVKVSSGTIVWRDPQTGEAYETPVTGGHAKLQWKPDWAMRWVALGVDYEMAGKDLIDSVKLSGQIARALGAEPPEGFNYELFLDEKGQKISKSKGNGLTIDEWLAYGTPESLALFMYNKPREAKRLHFDVIPRHVDDYLSFLEKFPGQEPKLKLGNPVWHLHAGAPPQPERVGEGGAIPFAMLLNLVAVANTEDPAVLWGFIRRYAPEASPETHPRLDRLVRHAVRYFRDFVRPQKTYRAPSAEETAALADLSETLAAHAGSTDPEALQAAVYEVGRRHFPDLSGKSKSPDGRPGVAQTWFTTLYGILLGEARGPRFGSFVALYGVEETRALIAHALSGALADEHAAFLASRSAPEAA</sequence>
<dbReference type="InterPro" id="IPR001412">
    <property type="entry name" value="aa-tRNA-synth_I_CS"/>
</dbReference>
<dbReference type="PROSITE" id="PS00178">
    <property type="entry name" value="AA_TRNA_LIGASE_I"/>
    <property type="match status" value="1"/>
</dbReference>
<dbReference type="InterPro" id="IPR008925">
    <property type="entry name" value="aa_tRNA-synth_I_cd-bd_sf"/>
</dbReference>
<evidence type="ECO:0000256" key="8">
    <source>
        <dbReference type="ARBA" id="ARBA00023146"/>
    </source>
</evidence>
<dbReference type="GO" id="GO:0004824">
    <property type="term" value="F:lysine-tRNA ligase activity"/>
    <property type="evidence" value="ECO:0007669"/>
    <property type="project" value="UniProtKB-UniRule"/>
</dbReference>
<comment type="caution">
    <text evidence="11">The sequence shown here is derived from an EMBL/GenBank/DDBJ whole genome shotgun (WGS) entry which is preliminary data.</text>
</comment>
<evidence type="ECO:0000256" key="2">
    <source>
        <dbReference type="ARBA" id="ARBA00005594"/>
    </source>
</evidence>
<evidence type="ECO:0000256" key="10">
    <source>
        <dbReference type="HAMAP-Rule" id="MF_00177"/>
    </source>
</evidence>
<dbReference type="OrthoDB" id="9803151at2"/>
<dbReference type="InterPro" id="IPR020751">
    <property type="entry name" value="aa-tRNA-synth_I_codon-bd_sub2"/>
</dbReference>
<evidence type="ECO:0000256" key="7">
    <source>
        <dbReference type="ARBA" id="ARBA00022917"/>
    </source>
</evidence>
<keyword evidence="7 10" id="KW-0648">Protein biosynthesis</keyword>
<name>A0A0J6SKR6_9HYPH</name>
<dbReference type="PANTHER" id="PTHR37940:SF1">
    <property type="entry name" value="LYSINE--TRNA LIGASE"/>
    <property type="match status" value="1"/>
</dbReference>
<comment type="catalytic activity">
    <reaction evidence="9 10">
        <text>tRNA(Lys) + L-lysine + ATP = L-lysyl-tRNA(Lys) + AMP + diphosphate</text>
        <dbReference type="Rhea" id="RHEA:20792"/>
        <dbReference type="Rhea" id="RHEA-COMP:9696"/>
        <dbReference type="Rhea" id="RHEA-COMP:9697"/>
        <dbReference type="ChEBI" id="CHEBI:30616"/>
        <dbReference type="ChEBI" id="CHEBI:32551"/>
        <dbReference type="ChEBI" id="CHEBI:33019"/>
        <dbReference type="ChEBI" id="CHEBI:78442"/>
        <dbReference type="ChEBI" id="CHEBI:78529"/>
        <dbReference type="ChEBI" id="CHEBI:456215"/>
        <dbReference type="EC" id="6.1.1.6"/>
    </reaction>
</comment>
<accession>A0A0J6SKR6</accession>
<comment type="subcellular location">
    <subcellularLocation>
        <location evidence="1 10">Cytoplasm</location>
    </subcellularLocation>
</comment>
<reference evidence="11 12" key="1">
    <citation type="submission" date="2015-03" db="EMBL/GenBank/DDBJ databases">
        <title>Genome sequencing of Methylobacterium tarhaniae DSM 25844.</title>
        <authorList>
            <person name="Chaudhry V."/>
            <person name="Patil P.B."/>
        </authorList>
    </citation>
    <scope>NUCLEOTIDE SEQUENCE [LARGE SCALE GENOMIC DNA]</scope>
    <source>
        <strain evidence="11 12">DSM 25844</strain>
    </source>
</reference>
<dbReference type="InterPro" id="IPR014729">
    <property type="entry name" value="Rossmann-like_a/b/a_fold"/>
</dbReference>
<keyword evidence="6 10" id="KW-0067">ATP-binding</keyword>
<dbReference type="SUPFAM" id="SSF52374">
    <property type="entry name" value="Nucleotidylyl transferase"/>
    <property type="match status" value="1"/>
</dbReference>
<feature type="short sequence motif" description="'KMSKS' region" evidence="10">
    <location>
        <begin position="297"/>
        <end position="301"/>
    </location>
</feature>
<gene>
    <name evidence="11" type="primary">lysK</name>
    <name evidence="10" type="synonym">lysS</name>
    <name evidence="11" type="ORF">VQ03_24285</name>
</gene>
<dbReference type="HAMAP" id="MF_00177">
    <property type="entry name" value="Lys_tRNA_synth_class1"/>
    <property type="match status" value="1"/>
</dbReference>
<evidence type="ECO:0000313" key="12">
    <source>
        <dbReference type="Proteomes" id="UP000036449"/>
    </source>
</evidence>
<dbReference type="SUPFAM" id="SSF48163">
    <property type="entry name" value="An anticodon-binding domain of class I aminoacyl-tRNA synthetases"/>
    <property type="match status" value="1"/>
</dbReference>
<dbReference type="Gene3D" id="1.10.10.350">
    <property type="match status" value="1"/>
</dbReference>
<keyword evidence="8 10" id="KW-0030">Aminoacyl-tRNA synthetase</keyword>
<evidence type="ECO:0000256" key="1">
    <source>
        <dbReference type="ARBA" id="ARBA00004496"/>
    </source>
</evidence>
<keyword evidence="12" id="KW-1185">Reference proteome</keyword>
<dbReference type="PATRIC" id="fig|1187852.3.peg.2531"/>
<protein>
    <recommendedName>
        <fullName evidence="10">Lysine--tRNA ligase</fullName>
        <ecNumber evidence="10">6.1.1.6</ecNumber>
    </recommendedName>
    <alternativeName>
        <fullName evidence="10">Lysyl-tRNA synthetase</fullName>
        <shortName evidence="10">LysRS</shortName>
    </alternativeName>
</protein>
<organism evidence="11 12">
    <name type="scientific">Methylobacterium tarhaniae</name>
    <dbReference type="NCBI Taxonomy" id="1187852"/>
    <lineage>
        <taxon>Bacteria</taxon>
        <taxon>Pseudomonadati</taxon>
        <taxon>Pseudomonadota</taxon>
        <taxon>Alphaproteobacteria</taxon>
        <taxon>Hyphomicrobiales</taxon>
        <taxon>Methylobacteriaceae</taxon>
        <taxon>Methylobacterium</taxon>
    </lineage>
</organism>
<evidence type="ECO:0000256" key="3">
    <source>
        <dbReference type="ARBA" id="ARBA00022490"/>
    </source>
</evidence>
<keyword evidence="5 10" id="KW-0547">Nucleotide-binding</keyword>
<dbReference type="EC" id="6.1.1.6" evidence="10"/>
<dbReference type="AlphaFoldDB" id="A0A0J6SKR6"/>
<dbReference type="GO" id="GO:0006430">
    <property type="term" value="P:lysyl-tRNA aminoacylation"/>
    <property type="evidence" value="ECO:0007669"/>
    <property type="project" value="UniProtKB-UniRule"/>
</dbReference>
<dbReference type="Pfam" id="PF01921">
    <property type="entry name" value="tRNA-synt_1f"/>
    <property type="match status" value="1"/>
</dbReference>